<accession>A0A1X7TS00</accession>
<dbReference type="InterPro" id="IPR058913">
    <property type="entry name" value="Integrase_dom_put"/>
</dbReference>
<proteinExistence type="predicted"/>
<dbReference type="Pfam" id="PF24764">
    <property type="entry name" value="rva_4"/>
    <property type="match status" value="1"/>
</dbReference>
<dbReference type="PANTHER" id="PTHR46791:SF5">
    <property type="entry name" value="CLR5 DOMAIN-CONTAINING PROTEIN-RELATED"/>
    <property type="match status" value="1"/>
</dbReference>
<name>A0A1X7TS00_AMPQE</name>
<dbReference type="AlphaFoldDB" id="A0A1X7TS00"/>
<sequence length="193" mass="21765">MMGLMKLYVVSKEQPNVRNKANAGTSFQFGIKSPAEQSETALDESMLTVASFIDTVLSSEGVTRWRLFIHACIDSYNRRIYFKCSSNNKAETVFEAFIHGVQQLGLRERVHGDTGENIQVTPFVLKHPMRGTGISQYGINWNMRLTSDYKVEIVNVLDTVIPSITDICDVLHENMDPFACSKDYGIDLYLKAL</sequence>
<dbReference type="PANTHER" id="PTHR46791">
    <property type="entry name" value="EXPRESSED PROTEIN"/>
    <property type="match status" value="1"/>
</dbReference>
<protein>
    <recommendedName>
        <fullName evidence="1">Integrase core domain-containing protein</fullName>
    </recommendedName>
</protein>
<feature type="domain" description="Integrase core" evidence="1">
    <location>
        <begin position="62"/>
        <end position="125"/>
    </location>
</feature>
<organism evidence="2">
    <name type="scientific">Amphimedon queenslandica</name>
    <name type="common">Sponge</name>
    <dbReference type="NCBI Taxonomy" id="400682"/>
    <lineage>
        <taxon>Eukaryota</taxon>
        <taxon>Metazoa</taxon>
        <taxon>Porifera</taxon>
        <taxon>Demospongiae</taxon>
        <taxon>Heteroscleromorpha</taxon>
        <taxon>Haplosclerida</taxon>
        <taxon>Niphatidae</taxon>
        <taxon>Amphimedon</taxon>
    </lineage>
</organism>
<evidence type="ECO:0000259" key="1">
    <source>
        <dbReference type="Pfam" id="PF24764"/>
    </source>
</evidence>
<evidence type="ECO:0000313" key="2">
    <source>
        <dbReference type="EnsemblMetazoa" id="Aqu2.1.17623_001"/>
    </source>
</evidence>
<reference evidence="2" key="1">
    <citation type="submission" date="2017-05" db="UniProtKB">
        <authorList>
            <consortium name="EnsemblMetazoa"/>
        </authorList>
    </citation>
    <scope>IDENTIFICATION</scope>
</reference>
<dbReference type="InParanoid" id="A0A1X7TS00"/>
<dbReference type="EnsemblMetazoa" id="Aqu2.1.17623_001">
    <property type="protein sequence ID" value="Aqu2.1.17623_001"/>
    <property type="gene ID" value="Aqu2.1.17623"/>
</dbReference>